<evidence type="ECO:0000313" key="2">
    <source>
        <dbReference type="EMBL" id="WTP64404.1"/>
    </source>
</evidence>
<sequence>MPVAPSLRPLSADERDEVTASPPGVLGTAGRDGPSGTVRRRGPPRT</sequence>
<accession>A0ABZ1JVX3</accession>
<gene>
    <name evidence="2" type="ORF">OG560_02875</name>
</gene>
<name>A0ABZ1JVX3_9ACTN</name>
<proteinExistence type="predicted"/>
<dbReference type="RefSeq" id="WP_158687119.1">
    <property type="nucleotide sequence ID" value="NZ_CP108135.1"/>
</dbReference>
<feature type="region of interest" description="Disordered" evidence="1">
    <location>
        <begin position="1"/>
        <end position="46"/>
    </location>
</feature>
<protein>
    <submittedName>
        <fullName evidence="2">Uncharacterized protein</fullName>
    </submittedName>
</protein>
<keyword evidence="3" id="KW-1185">Reference proteome</keyword>
<evidence type="ECO:0000256" key="1">
    <source>
        <dbReference type="SAM" id="MobiDB-lite"/>
    </source>
</evidence>
<organism evidence="2 3">
    <name type="scientific">[Kitasatospora] papulosa</name>
    <dbReference type="NCBI Taxonomy" id="1464011"/>
    <lineage>
        <taxon>Bacteria</taxon>
        <taxon>Bacillati</taxon>
        <taxon>Actinomycetota</taxon>
        <taxon>Actinomycetes</taxon>
        <taxon>Kitasatosporales</taxon>
        <taxon>Streptomycetaceae</taxon>
        <taxon>Streptomyces</taxon>
    </lineage>
</organism>
<dbReference type="EMBL" id="CP108135">
    <property type="protein sequence ID" value="WTP64404.1"/>
    <property type="molecule type" value="Genomic_DNA"/>
</dbReference>
<evidence type="ECO:0000313" key="3">
    <source>
        <dbReference type="Proteomes" id="UP001622496"/>
    </source>
</evidence>
<reference evidence="2 3" key="1">
    <citation type="submission" date="2022-10" db="EMBL/GenBank/DDBJ databases">
        <title>The complete genomes of actinobacterial strains from the NBC collection.</title>
        <authorList>
            <person name="Joergensen T.S."/>
            <person name="Alvarez Arevalo M."/>
            <person name="Sterndorff E.B."/>
            <person name="Faurdal D."/>
            <person name="Vuksanovic O."/>
            <person name="Mourched A.-S."/>
            <person name="Charusanti P."/>
            <person name="Shaw S."/>
            <person name="Blin K."/>
            <person name="Weber T."/>
        </authorList>
    </citation>
    <scope>NUCLEOTIDE SEQUENCE [LARGE SCALE GENOMIC DNA]</scope>
    <source>
        <strain evidence="2 3">NBC_00185</strain>
    </source>
</reference>
<dbReference type="Proteomes" id="UP001622496">
    <property type="component" value="Chromosome"/>
</dbReference>